<keyword evidence="3" id="KW-1185">Reference proteome</keyword>
<dbReference type="Proteomes" id="UP000321083">
    <property type="component" value="Unassembled WGS sequence"/>
</dbReference>
<protein>
    <recommendedName>
        <fullName evidence="1">T2SS protein K second SAM-like domain-containing protein</fullName>
    </recommendedName>
</protein>
<dbReference type="AlphaFoldDB" id="A0A5C6M2L1"/>
<dbReference type="InterPro" id="IPR049179">
    <property type="entry name" value="T2SSK_SAM-like_2nd"/>
</dbReference>
<evidence type="ECO:0000313" key="3">
    <source>
        <dbReference type="Proteomes" id="UP000321083"/>
    </source>
</evidence>
<sequence>QTDATLDLYDDSSMFSRQPMGGGGEARGQVLVLEEKLTWLNDEFIDGRINVNIAPREVLLAIPDMTEAIADAILGARPAAGEDSAQAAQVMSMRRSPVWLLTEGLVDVPTFKRLGPWLTTTGDVYSFQVLGHFDQGGPTTRLEAMVDGTKKTAAGNVSAGLNRTGAGVFPGPAGWQGGSVK</sequence>
<dbReference type="EMBL" id="SRHE01000424">
    <property type="protein sequence ID" value="TWW08996.1"/>
    <property type="molecule type" value="Genomic_DNA"/>
</dbReference>
<feature type="non-terminal residue" evidence="2">
    <location>
        <position position="1"/>
    </location>
</feature>
<feature type="domain" description="T2SS protein K second SAM-like" evidence="1">
    <location>
        <begin position="49"/>
        <end position="93"/>
    </location>
</feature>
<evidence type="ECO:0000259" key="1">
    <source>
        <dbReference type="Pfam" id="PF03934"/>
    </source>
</evidence>
<organism evidence="2 3">
    <name type="scientific">Planctomyces bekefii</name>
    <dbReference type="NCBI Taxonomy" id="1653850"/>
    <lineage>
        <taxon>Bacteria</taxon>
        <taxon>Pseudomonadati</taxon>
        <taxon>Planctomycetota</taxon>
        <taxon>Planctomycetia</taxon>
        <taxon>Planctomycetales</taxon>
        <taxon>Planctomycetaceae</taxon>
        <taxon>Planctomyces</taxon>
    </lineage>
</organism>
<evidence type="ECO:0000313" key="2">
    <source>
        <dbReference type="EMBL" id="TWW08996.1"/>
    </source>
</evidence>
<dbReference type="Pfam" id="PF03934">
    <property type="entry name" value="T2SSK"/>
    <property type="match status" value="1"/>
</dbReference>
<gene>
    <name evidence="2" type="ORF">E3A20_18720</name>
</gene>
<proteinExistence type="predicted"/>
<reference evidence="2 3" key="2">
    <citation type="submission" date="2019-08" db="EMBL/GenBank/DDBJ databases">
        <authorList>
            <person name="Henke P."/>
        </authorList>
    </citation>
    <scope>NUCLEOTIDE SEQUENCE [LARGE SCALE GENOMIC DNA]</scope>
    <source>
        <strain evidence="2">Phe10_nw2017</strain>
    </source>
</reference>
<accession>A0A5C6M2L1</accession>
<name>A0A5C6M2L1_9PLAN</name>
<comment type="caution">
    <text evidence="2">The sequence shown here is derived from an EMBL/GenBank/DDBJ whole genome shotgun (WGS) entry which is preliminary data.</text>
</comment>
<reference evidence="2 3" key="1">
    <citation type="submission" date="2019-08" db="EMBL/GenBank/DDBJ databases">
        <title>100 year-old enigma solved: identification of Planctomyces bekefii, the type genus and species of the phylum Planctomycetes.</title>
        <authorList>
            <person name="Svetlana D.N."/>
            <person name="Overmann J."/>
        </authorList>
    </citation>
    <scope>NUCLEOTIDE SEQUENCE [LARGE SCALE GENOMIC DNA]</scope>
    <source>
        <strain evidence="2">Phe10_nw2017</strain>
    </source>
</reference>